<keyword evidence="3" id="KW-1185">Reference proteome</keyword>
<dbReference type="KEGG" id="psyo:PB01_06155"/>
<dbReference type="EMBL" id="CP031223">
    <property type="protein sequence ID" value="QFF98442.1"/>
    <property type="molecule type" value="Genomic_DNA"/>
</dbReference>
<dbReference type="RefSeq" id="WP_151699383.1">
    <property type="nucleotide sequence ID" value="NZ_CP031223.1"/>
</dbReference>
<evidence type="ECO:0000313" key="2">
    <source>
        <dbReference type="EMBL" id="QFF98442.1"/>
    </source>
</evidence>
<feature type="compositionally biased region" description="Polar residues" evidence="1">
    <location>
        <begin position="202"/>
        <end position="236"/>
    </location>
</feature>
<name>A0A5J6SL93_9BACI</name>
<reference evidence="2 3" key="1">
    <citation type="submission" date="2018-07" db="EMBL/GenBank/DDBJ databases">
        <title>Complete genome sequence of Psychrobacillus sp. PB01, isolated from iceberg, and comparative genome analysis of Psychrobacillus strains.</title>
        <authorList>
            <person name="Lee P.C."/>
        </authorList>
    </citation>
    <scope>NUCLEOTIDE SEQUENCE [LARGE SCALE GENOMIC DNA]</scope>
    <source>
        <strain evidence="2 3">PB01</strain>
    </source>
</reference>
<feature type="region of interest" description="Disordered" evidence="1">
    <location>
        <begin position="77"/>
        <end position="107"/>
    </location>
</feature>
<dbReference type="AlphaFoldDB" id="A0A5J6SL93"/>
<organism evidence="2 3">
    <name type="scientific">Psychrobacillus glaciei</name>
    <dbReference type="NCBI Taxonomy" id="2283160"/>
    <lineage>
        <taxon>Bacteria</taxon>
        <taxon>Bacillati</taxon>
        <taxon>Bacillota</taxon>
        <taxon>Bacilli</taxon>
        <taxon>Bacillales</taxon>
        <taxon>Bacillaceae</taxon>
        <taxon>Psychrobacillus</taxon>
    </lineage>
</organism>
<gene>
    <name evidence="2" type="ORF">PB01_06155</name>
</gene>
<evidence type="ECO:0000313" key="3">
    <source>
        <dbReference type="Proteomes" id="UP000325517"/>
    </source>
</evidence>
<feature type="region of interest" description="Disordered" evidence="1">
    <location>
        <begin position="130"/>
        <end position="159"/>
    </location>
</feature>
<dbReference type="Proteomes" id="UP000325517">
    <property type="component" value="Chromosome"/>
</dbReference>
<dbReference type="OrthoDB" id="5405951at2"/>
<accession>A0A5J6SL93</accession>
<protein>
    <submittedName>
        <fullName evidence="2">DUF2892 domain-containing protein</fullName>
    </submittedName>
</protein>
<feature type="compositionally biased region" description="Polar residues" evidence="1">
    <location>
        <begin position="297"/>
        <end position="311"/>
    </location>
</feature>
<feature type="compositionally biased region" description="Polar residues" evidence="1">
    <location>
        <begin position="91"/>
        <end position="107"/>
    </location>
</feature>
<feature type="compositionally biased region" description="Low complexity" evidence="1">
    <location>
        <begin position="237"/>
        <end position="249"/>
    </location>
</feature>
<proteinExistence type="predicted"/>
<evidence type="ECO:0000256" key="1">
    <source>
        <dbReference type="SAM" id="MobiDB-lite"/>
    </source>
</evidence>
<sequence length="311" mass="32137">MTQTQQNISSRSAYTRFMLGSMMTAYGTVRLMRDSKSRSGQVLILLGSMKAAEGATRFCPRKAMGSSITNSNMMQKMKSDNASQGALAGASMNSATPSGENTPDNSNNKMSGNIMQMVGKIVQMLTVGNTSQSTEASAQNMGSTHSMSGASGQDTTSGNIAQTIGNMAQQMTNGTTSQTISKITQKVAPQVGQIMKDVASMTGSQTVSGTNNSGKQNSGTNGNTKKEASGNSNGTMNANSGASKSASASKHNENKQAASSNDNKEQKANTTNPNKGGSTANKSNLTNVESTAIKAASKTTDQNATSSNILQ</sequence>
<feature type="compositionally biased region" description="Polar residues" evidence="1">
    <location>
        <begin position="268"/>
        <end position="290"/>
    </location>
</feature>
<feature type="region of interest" description="Disordered" evidence="1">
    <location>
        <begin position="202"/>
        <end position="311"/>
    </location>
</feature>